<dbReference type="Proteomes" id="UP000501692">
    <property type="component" value="Chromosome"/>
</dbReference>
<protein>
    <submittedName>
        <fullName evidence="4">ComEA family DNA-binding protein</fullName>
    </submittedName>
</protein>
<accession>A0A1C2SJA4</accession>
<evidence type="ECO:0000313" key="5">
    <source>
        <dbReference type="Proteomes" id="UP000501692"/>
    </source>
</evidence>
<organism evidence="4 5">
    <name type="scientific">Acinetobacter pittii</name>
    <name type="common">Acinetobacter genomosp. 3</name>
    <dbReference type="NCBI Taxonomy" id="48296"/>
    <lineage>
        <taxon>Bacteria</taxon>
        <taxon>Pseudomonadati</taxon>
        <taxon>Pseudomonadota</taxon>
        <taxon>Gammaproteobacteria</taxon>
        <taxon>Moraxellales</taxon>
        <taxon>Moraxellaceae</taxon>
        <taxon>Acinetobacter</taxon>
        <taxon>Acinetobacter calcoaceticus/baumannii complex</taxon>
    </lineage>
</organism>
<dbReference type="InterPro" id="IPR003583">
    <property type="entry name" value="Hlx-hairpin-Hlx_DNA-bd_motif"/>
</dbReference>
<dbReference type="NCBIfam" id="TIGR00426">
    <property type="entry name" value="competence protein ComEA helix-hairpin-helix repeat region"/>
    <property type="match status" value="1"/>
</dbReference>
<dbReference type="InterPro" id="IPR010994">
    <property type="entry name" value="RuvA_2-like"/>
</dbReference>
<dbReference type="AlphaFoldDB" id="A0A1C2SJA4"/>
<dbReference type="GO" id="GO:0006281">
    <property type="term" value="P:DNA repair"/>
    <property type="evidence" value="ECO:0007669"/>
    <property type="project" value="InterPro"/>
</dbReference>
<keyword evidence="4" id="KW-0238">DNA-binding</keyword>
<feature type="domain" description="Helix-hairpin-helix DNA-binding motif class 1" evidence="3">
    <location>
        <begin position="82"/>
        <end position="101"/>
    </location>
</feature>
<feature type="chain" id="PRO_5003924524" evidence="2">
    <location>
        <begin position="31"/>
        <end position="134"/>
    </location>
</feature>
<reference evidence="4 5" key="1">
    <citation type="submission" date="2020-03" db="EMBL/GenBank/DDBJ databases">
        <authorList>
            <person name="Zhang L."/>
            <person name="Han X."/>
            <person name="Chen Y."/>
            <person name="Yu Y."/>
        </authorList>
    </citation>
    <scope>NUCLEOTIDE SEQUENCE [LARGE SCALE GENOMIC DNA]</scope>
    <source>
        <strain evidence="4 5">A1254</strain>
    </source>
</reference>
<evidence type="ECO:0000256" key="2">
    <source>
        <dbReference type="SAM" id="SignalP"/>
    </source>
</evidence>
<dbReference type="InterPro" id="IPR004509">
    <property type="entry name" value="Competence_ComEA_HhH"/>
</dbReference>
<keyword evidence="2" id="KW-0732">Signal</keyword>
<dbReference type="InterPro" id="IPR051675">
    <property type="entry name" value="Endo/Exo/Phosphatase_dom_1"/>
</dbReference>
<dbReference type="PANTHER" id="PTHR21180:SF32">
    <property type="entry name" value="ENDONUCLEASE_EXONUCLEASE_PHOSPHATASE FAMILY DOMAIN-CONTAINING PROTEIN 1"/>
    <property type="match status" value="1"/>
</dbReference>
<dbReference type="PANTHER" id="PTHR21180">
    <property type="entry name" value="ENDONUCLEASE/EXONUCLEASE/PHOSPHATASE FAMILY DOMAIN-CONTAINING PROTEIN 1"/>
    <property type="match status" value="1"/>
</dbReference>
<dbReference type="SUPFAM" id="SSF47781">
    <property type="entry name" value="RuvA domain 2-like"/>
    <property type="match status" value="1"/>
</dbReference>
<feature type="region of interest" description="Disordered" evidence="1">
    <location>
        <begin position="51"/>
        <end position="70"/>
    </location>
</feature>
<accession>K9C9J6</accession>
<dbReference type="GO" id="GO:0015628">
    <property type="term" value="P:protein secretion by the type II secretion system"/>
    <property type="evidence" value="ECO:0007669"/>
    <property type="project" value="TreeGrafter"/>
</dbReference>
<dbReference type="RefSeq" id="WP_002117268.1">
    <property type="nucleotide sequence ID" value="NZ_AMST01000048.1"/>
</dbReference>
<evidence type="ECO:0000256" key="1">
    <source>
        <dbReference type="SAM" id="MobiDB-lite"/>
    </source>
</evidence>
<feature type="signal peptide" evidence="2">
    <location>
        <begin position="1"/>
        <end position="30"/>
    </location>
</feature>
<dbReference type="GO" id="GO:0003677">
    <property type="term" value="F:DNA binding"/>
    <property type="evidence" value="ECO:0007669"/>
    <property type="project" value="UniProtKB-KW"/>
</dbReference>
<dbReference type="EMBL" id="CP049806">
    <property type="protein sequence ID" value="QIT19061.1"/>
    <property type="molecule type" value="Genomic_DNA"/>
</dbReference>
<name>A0A1C2SJA4_ACIPI</name>
<gene>
    <name evidence="4" type="ORF">G8E09_15875</name>
</gene>
<sequence>MQLSMNLWKNKHNIFIVLFWSLISSTFVQAQSFDQNFKEWKAKQQMYDQKLSMQQASHSNSPKSSVMTDSSGQIHLNQANIDELQKLKGIGEKKAQAIVEYRQKNGGFKNIDEFKNVKGIGPAIFEKNKTRLTL</sequence>
<dbReference type="Pfam" id="PF12836">
    <property type="entry name" value="HHH_3"/>
    <property type="match status" value="1"/>
</dbReference>
<dbReference type="Gene3D" id="1.10.150.280">
    <property type="entry name" value="AF1531-like domain"/>
    <property type="match status" value="1"/>
</dbReference>
<feature type="domain" description="Helix-hairpin-helix DNA-binding motif class 1" evidence="3">
    <location>
        <begin position="112"/>
        <end position="131"/>
    </location>
</feature>
<dbReference type="GO" id="GO:0015627">
    <property type="term" value="C:type II protein secretion system complex"/>
    <property type="evidence" value="ECO:0007669"/>
    <property type="project" value="TreeGrafter"/>
</dbReference>
<evidence type="ECO:0000259" key="3">
    <source>
        <dbReference type="SMART" id="SM00278"/>
    </source>
</evidence>
<proteinExistence type="predicted"/>
<evidence type="ECO:0000313" key="4">
    <source>
        <dbReference type="EMBL" id="QIT19061.1"/>
    </source>
</evidence>
<dbReference type="SMART" id="SM00278">
    <property type="entry name" value="HhH1"/>
    <property type="match status" value="2"/>
</dbReference>